<comment type="cofactor">
    <cofactor evidence="1">
        <name>[4Fe-4S] cluster</name>
        <dbReference type="ChEBI" id="CHEBI:49883"/>
    </cofactor>
</comment>
<evidence type="ECO:0000313" key="8">
    <source>
        <dbReference type="EMBL" id="MBM0635117.1"/>
    </source>
</evidence>
<dbReference type="InterPro" id="IPR000385">
    <property type="entry name" value="MoaA_NifB_PqqE_Fe-S-bd_CS"/>
</dbReference>
<dbReference type="SFLD" id="SFLDG01386">
    <property type="entry name" value="main_SPASM_domain-containing"/>
    <property type="match status" value="1"/>
</dbReference>
<dbReference type="InterPro" id="IPR023885">
    <property type="entry name" value="4Fe4S-binding_SPASM_dom"/>
</dbReference>
<dbReference type="Gene3D" id="3.20.20.70">
    <property type="entry name" value="Aldolase class I"/>
    <property type="match status" value="1"/>
</dbReference>
<dbReference type="CDD" id="cd01335">
    <property type="entry name" value="Radical_SAM"/>
    <property type="match status" value="1"/>
</dbReference>
<dbReference type="GO" id="GO:0046872">
    <property type="term" value="F:metal ion binding"/>
    <property type="evidence" value="ECO:0007669"/>
    <property type="project" value="UniProtKB-KW"/>
</dbReference>
<dbReference type="SFLD" id="SFLDG01067">
    <property type="entry name" value="SPASM/twitch_domain_containing"/>
    <property type="match status" value="1"/>
</dbReference>
<dbReference type="RefSeq" id="WP_165149200.1">
    <property type="nucleotide sequence ID" value="NZ_JAEHFQ010000011.1"/>
</dbReference>
<dbReference type="SFLD" id="SFLDG01072">
    <property type="entry name" value="dehydrogenase_like"/>
    <property type="match status" value="1"/>
</dbReference>
<keyword evidence="6" id="KW-0411">Iron-sulfur</keyword>
<evidence type="ECO:0000256" key="1">
    <source>
        <dbReference type="ARBA" id="ARBA00001966"/>
    </source>
</evidence>
<evidence type="ECO:0000256" key="6">
    <source>
        <dbReference type="ARBA" id="ARBA00023014"/>
    </source>
</evidence>
<keyword evidence="3" id="KW-0949">S-adenosyl-L-methionine</keyword>
<dbReference type="SUPFAM" id="SSF102114">
    <property type="entry name" value="Radical SAM enzymes"/>
    <property type="match status" value="1"/>
</dbReference>
<dbReference type="Pfam" id="PF04055">
    <property type="entry name" value="Radical_SAM"/>
    <property type="match status" value="1"/>
</dbReference>
<dbReference type="SFLD" id="SFLDG01384">
    <property type="entry name" value="thioether_bond_formation_requi"/>
    <property type="match status" value="1"/>
</dbReference>
<dbReference type="PROSITE" id="PS01305">
    <property type="entry name" value="MOAA_NIFB_PQQE"/>
    <property type="match status" value="1"/>
</dbReference>
<name>A0A8I1ISG8_PAEPO</name>
<dbReference type="InterPro" id="IPR006638">
    <property type="entry name" value="Elp3/MiaA/NifB-like_rSAM"/>
</dbReference>
<feature type="domain" description="Radical SAM core" evidence="7">
    <location>
        <begin position="93"/>
        <end position="314"/>
    </location>
</feature>
<evidence type="ECO:0000256" key="5">
    <source>
        <dbReference type="ARBA" id="ARBA00023004"/>
    </source>
</evidence>
<dbReference type="PANTHER" id="PTHR43273:SF8">
    <property type="entry name" value="RADICAL SAM DOMAIN PROTEIN"/>
    <property type="match status" value="1"/>
</dbReference>
<dbReference type="Pfam" id="PF13186">
    <property type="entry name" value="SPASM"/>
    <property type="match status" value="1"/>
</dbReference>
<dbReference type="GO" id="GO:0016491">
    <property type="term" value="F:oxidoreductase activity"/>
    <property type="evidence" value="ECO:0007669"/>
    <property type="project" value="InterPro"/>
</dbReference>
<keyword evidence="5" id="KW-0408">Iron</keyword>
<sequence>MISAPFEKNPVKIIEQNEKLYLYNIETNGLFQIDDVVVDICNSEGKEIEEIYELLKHRSSREEVDRLLASLKEASVIYNKDLSIQKECKSCNDEQVSLSSIILMLVQECNLRCSYCYGGDGEYNDRGRMDTETALKAVDYLFNHSGEEEELNICFFGGEPLLNIEVIKEVVAYTKLKQEKSNKRVTYSMTTNGTLISKEIENFLLDHHISIQISLDGDQMTHDFNRYYQNRKGTYEIILNRTESLRKKGAITARATISPVQLDITHTLTHLMEIGIRHVAMYPAVEMLSEEDFEKYAQEFTKLVVHFESLLQAKKYGEARQISNILKYLKMIHSSSKRDYFCGAVSHMLAVDVHGNLYPCQRFVNEKDYSLGNVREGMDVRKKSGLLSEMRLEKRTVCGECWAKNLCGGGCPQENMVLSGSINEPVDRYCNFTRSAIMDCMKLYLRLTKEDKKNLFSAKRQQEQLLEDVSFDN</sequence>
<keyword evidence="2" id="KW-0004">4Fe-4S</keyword>
<gene>
    <name evidence="8" type="ORF">JDW19_18575</name>
</gene>
<dbReference type="InterPro" id="IPR013785">
    <property type="entry name" value="Aldolase_TIM"/>
</dbReference>
<accession>A0A8I1ISG8</accession>
<evidence type="ECO:0000256" key="4">
    <source>
        <dbReference type="ARBA" id="ARBA00022723"/>
    </source>
</evidence>
<dbReference type="NCBIfam" id="NF047865">
    <property type="entry name" value="rSAM_PapB"/>
    <property type="match status" value="1"/>
</dbReference>
<dbReference type="InterPro" id="IPR023867">
    <property type="entry name" value="Sulphatase_maturase_rSAM"/>
</dbReference>
<dbReference type="InterPro" id="IPR058240">
    <property type="entry name" value="rSAM_sf"/>
</dbReference>
<dbReference type="GO" id="GO:0051539">
    <property type="term" value="F:4 iron, 4 sulfur cluster binding"/>
    <property type="evidence" value="ECO:0007669"/>
    <property type="project" value="UniProtKB-KW"/>
</dbReference>
<protein>
    <submittedName>
        <fullName evidence="8">SPASM domain-containing protein</fullName>
    </submittedName>
</protein>
<proteinExistence type="predicted"/>
<dbReference type="SFLD" id="SFLDS00029">
    <property type="entry name" value="Radical_SAM"/>
    <property type="match status" value="1"/>
</dbReference>
<evidence type="ECO:0000259" key="7">
    <source>
        <dbReference type="PROSITE" id="PS51918"/>
    </source>
</evidence>
<keyword evidence="4" id="KW-0479">Metal-binding</keyword>
<dbReference type="PANTHER" id="PTHR43273">
    <property type="entry name" value="ANAEROBIC SULFATASE-MATURATING ENZYME HOMOLOG ASLB-RELATED"/>
    <property type="match status" value="1"/>
</dbReference>
<organism evidence="8 9">
    <name type="scientific">Paenibacillus polymyxa</name>
    <name type="common">Bacillus polymyxa</name>
    <dbReference type="NCBI Taxonomy" id="1406"/>
    <lineage>
        <taxon>Bacteria</taxon>
        <taxon>Bacillati</taxon>
        <taxon>Bacillota</taxon>
        <taxon>Bacilli</taxon>
        <taxon>Bacillales</taxon>
        <taxon>Paenibacillaceae</taxon>
        <taxon>Paenibacillus</taxon>
    </lineage>
</organism>
<dbReference type="InterPro" id="IPR007197">
    <property type="entry name" value="rSAM"/>
</dbReference>
<dbReference type="PROSITE" id="PS51918">
    <property type="entry name" value="RADICAL_SAM"/>
    <property type="match status" value="1"/>
</dbReference>
<dbReference type="SMART" id="SM00729">
    <property type="entry name" value="Elp3"/>
    <property type="match status" value="1"/>
</dbReference>
<evidence type="ECO:0000256" key="2">
    <source>
        <dbReference type="ARBA" id="ARBA00022485"/>
    </source>
</evidence>
<dbReference type="NCBIfam" id="TIGR04085">
    <property type="entry name" value="rSAM_more_4Fe4S"/>
    <property type="match status" value="1"/>
</dbReference>
<comment type="caution">
    <text evidence="8">The sequence shown here is derived from an EMBL/GenBank/DDBJ whole genome shotgun (WGS) entry which is preliminary data.</text>
</comment>
<dbReference type="EMBL" id="JAEHFQ010000011">
    <property type="protein sequence ID" value="MBM0635117.1"/>
    <property type="molecule type" value="Genomic_DNA"/>
</dbReference>
<dbReference type="Proteomes" id="UP000650605">
    <property type="component" value="Unassembled WGS sequence"/>
</dbReference>
<reference evidence="8" key="1">
    <citation type="submission" date="2020-12" db="EMBL/GenBank/DDBJ databases">
        <title>Paenibacillus polymyxa LMG 27872: a double-edged sword.</title>
        <authorList>
            <person name="Langendries S."/>
            <person name="Garcia Mendez S."/>
            <person name="Beirinckx S."/>
            <person name="Viaene T."/>
            <person name="Baeyen S."/>
            <person name="Goeminne G."/>
            <person name="Willems A."/>
            <person name="Debode J."/>
            <person name="Goormachtig S."/>
        </authorList>
    </citation>
    <scope>NUCLEOTIDE SEQUENCE</scope>
    <source>
        <strain evidence="8">LMG 27872</strain>
    </source>
</reference>
<evidence type="ECO:0000313" key="9">
    <source>
        <dbReference type="Proteomes" id="UP000650605"/>
    </source>
</evidence>
<dbReference type="AlphaFoldDB" id="A0A8I1ISG8"/>
<evidence type="ECO:0000256" key="3">
    <source>
        <dbReference type="ARBA" id="ARBA00022691"/>
    </source>
</evidence>
<dbReference type="GO" id="GO:0032324">
    <property type="term" value="P:molybdopterin cofactor biosynthetic process"/>
    <property type="evidence" value="ECO:0007669"/>
    <property type="project" value="UniProtKB-ARBA"/>
</dbReference>